<feature type="transmembrane region" description="Helical" evidence="7">
    <location>
        <begin position="100"/>
        <end position="119"/>
    </location>
</feature>
<feature type="transmembrane region" description="Helical" evidence="7">
    <location>
        <begin position="215"/>
        <end position="235"/>
    </location>
</feature>
<feature type="domain" description="Rhodopsin" evidence="8">
    <location>
        <begin position="41"/>
        <end position="280"/>
    </location>
</feature>
<comment type="similarity">
    <text evidence="5">Belongs to the SAT4 family.</text>
</comment>
<dbReference type="Proteomes" id="UP000800200">
    <property type="component" value="Unassembled WGS sequence"/>
</dbReference>
<dbReference type="InterPro" id="IPR049326">
    <property type="entry name" value="Rhodopsin_dom_fungi"/>
</dbReference>
<evidence type="ECO:0000256" key="4">
    <source>
        <dbReference type="ARBA" id="ARBA00023136"/>
    </source>
</evidence>
<name>A0A6A6DWE5_9PEZI</name>
<dbReference type="PANTHER" id="PTHR33048:SF47">
    <property type="entry name" value="INTEGRAL MEMBRANE PROTEIN-RELATED"/>
    <property type="match status" value="1"/>
</dbReference>
<evidence type="ECO:0000256" key="2">
    <source>
        <dbReference type="ARBA" id="ARBA00022692"/>
    </source>
</evidence>
<comment type="subcellular location">
    <subcellularLocation>
        <location evidence="1">Membrane</location>
        <topology evidence="1">Multi-pass membrane protein</topology>
    </subcellularLocation>
</comment>
<keyword evidence="2 7" id="KW-0812">Transmembrane</keyword>
<protein>
    <recommendedName>
        <fullName evidence="8">Rhodopsin domain-containing protein</fullName>
    </recommendedName>
</protein>
<accession>A0A6A6DWE5</accession>
<reference evidence="9" key="1">
    <citation type="journal article" date="2020" name="Stud. Mycol.">
        <title>101 Dothideomycetes genomes: a test case for predicting lifestyles and emergence of pathogens.</title>
        <authorList>
            <person name="Haridas S."/>
            <person name="Albert R."/>
            <person name="Binder M."/>
            <person name="Bloem J."/>
            <person name="Labutti K."/>
            <person name="Salamov A."/>
            <person name="Andreopoulos B."/>
            <person name="Baker S."/>
            <person name="Barry K."/>
            <person name="Bills G."/>
            <person name="Bluhm B."/>
            <person name="Cannon C."/>
            <person name="Castanera R."/>
            <person name="Culley D."/>
            <person name="Daum C."/>
            <person name="Ezra D."/>
            <person name="Gonzalez J."/>
            <person name="Henrissat B."/>
            <person name="Kuo A."/>
            <person name="Liang C."/>
            <person name="Lipzen A."/>
            <person name="Lutzoni F."/>
            <person name="Magnuson J."/>
            <person name="Mondo S."/>
            <person name="Nolan M."/>
            <person name="Ohm R."/>
            <person name="Pangilinan J."/>
            <person name="Park H.-J."/>
            <person name="Ramirez L."/>
            <person name="Alfaro M."/>
            <person name="Sun H."/>
            <person name="Tritt A."/>
            <person name="Yoshinaga Y."/>
            <person name="Zwiers L.-H."/>
            <person name="Turgeon B."/>
            <person name="Goodwin S."/>
            <person name="Spatafora J."/>
            <person name="Crous P."/>
            <person name="Grigoriev I."/>
        </authorList>
    </citation>
    <scope>NUCLEOTIDE SEQUENCE</scope>
    <source>
        <strain evidence="9">CBS 207.26</strain>
    </source>
</reference>
<feature type="compositionally biased region" description="Polar residues" evidence="6">
    <location>
        <begin position="343"/>
        <end position="352"/>
    </location>
</feature>
<evidence type="ECO:0000259" key="8">
    <source>
        <dbReference type="Pfam" id="PF20684"/>
    </source>
</evidence>
<feature type="region of interest" description="Disordered" evidence="6">
    <location>
        <begin position="335"/>
        <end position="399"/>
    </location>
</feature>
<evidence type="ECO:0000256" key="1">
    <source>
        <dbReference type="ARBA" id="ARBA00004141"/>
    </source>
</evidence>
<feature type="transmembrane region" description="Helical" evidence="7">
    <location>
        <begin position="57"/>
        <end position="80"/>
    </location>
</feature>
<proteinExistence type="inferred from homology"/>
<sequence>MSSAMNLPAAELAFLKSRDKGPTMLAVVITFTLLSFVTICLRYFARWKVTRSPGPEDYLIGAAMAFSIAMGACMVVEVHYGMGRHMMFLEVWQIVGVLKFLYWSIFTYCTSLTLIKISILMQYRRIFANRPMRIVVYATMAFVVAYGIESDTSGLFTCIPPRAFWDVTIQPVSRCIDQYRLWYANAALNILSDLVIAILPLRGIWKLQLPARQRVVLMMILGIGWFVCIVSILRLHALVDLGNNPKDSTWYGAEGAYWSCIEVNVAIICASLPALKPLVVHFFPRFDASAAHSDNSYSSGSKASKVFSGFGSKIFHGRKVSVKELGSSQAWDLEGGISKSENKSPQSSAADSESTRGDVIKVTTDLEQTLWHSEGGMRTGRKSRSESERGLVALPQYEK</sequence>
<evidence type="ECO:0000313" key="10">
    <source>
        <dbReference type="Proteomes" id="UP000800200"/>
    </source>
</evidence>
<dbReference type="GO" id="GO:0016020">
    <property type="term" value="C:membrane"/>
    <property type="evidence" value="ECO:0007669"/>
    <property type="project" value="UniProtKB-SubCell"/>
</dbReference>
<feature type="transmembrane region" description="Helical" evidence="7">
    <location>
        <begin position="24"/>
        <end position="45"/>
    </location>
</feature>
<dbReference type="InterPro" id="IPR052337">
    <property type="entry name" value="SAT4-like"/>
</dbReference>
<keyword evidence="3 7" id="KW-1133">Transmembrane helix</keyword>
<dbReference type="OrthoDB" id="444631at2759"/>
<dbReference type="EMBL" id="ML994640">
    <property type="protein sequence ID" value="KAF2184007.1"/>
    <property type="molecule type" value="Genomic_DNA"/>
</dbReference>
<evidence type="ECO:0000256" key="7">
    <source>
        <dbReference type="SAM" id="Phobius"/>
    </source>
</evidence>
<dbReference type="Pfam" id="PF20684">
    <property type="entry name" value="Fung_rhodopsin"/>
    <property type="match status" value="1"/>
</dbReference>
<evidence type="ECO:0000256" key="5">
    <source>
        <dbReference type="ARBA" id="ARBA00038359"/>
    </source>
</evidence>
<feature type="transmembrane region" description="Helical" evidence="7">
    <location>
        <begin position="181"/>
        <end position="203"/>
    </location>
</feature>
<evidence type="ECO:0000256" key="6">
    <source>
        <dbReference type="SAM" id="MobiDB-lite"/>
    </source>
</evidence>
<gene>
    <name evidence="9" type="ORF">K469DRAFT_634731</name>
</gene>
<dbReference type="PANTHER" id="PTHR33048">
    <property type="entry name" value="PTH11-LIKE INTEGRAL MEMBRANE PROTEIN (AFU_ORTHOLOGUE AFUA_5G11245)"/>
    <property type="match status" value="1"/>
</dbReference>
<feature type="transmembrane region" description="Helical" evidence="7">
    <location>
        <begin position="131"/>
        <end position="148"/>
    </location>
</feature>
<organism evidence="9 10">
    <name type="scientific">Zopfia rhizophila CBS 207.26</name>
    <dbReference type="NCBI Taxonomy" id="1314779"/>
    <lineage>
        <taxon>Eukaryota</taxon>
        <taxon>Fungi</taxon>
        <taxon>Dikarya</taxon>
        <taxon>Ascomycota</taxon>
        <taxon>Pezizomycotina</taxon>
        <taxon>Dothideomycetes</taxon>
        <taxon>Dothideomycetes incertae sedis</taxon>
        <taxon>Zopfiaceae</taxon>
        <taxon>Zopfia</taxon>
    </lineage>
</organism>
<evidence type="ECO:0000313" key="9">
    <source>
        <dbReference type="EMBL" id="KAF2184007.1"/>
    </source>
</evidence>
<keyword evidence="4 7" id="KW-0472">Membrane</keyword>
<evidence type="ECO:0000256" key="3">
    <source>
        <dbReference type="ARBA" id="ARBA00022989"/>
    </source>
</evidence>
<dbReference type="AlphaFoldDB" id="A0A6A6DWE5"/>
<keyword evidence="10" id="KW-1185">Reference proteome</keyword>